<evidence type="ECO:0000256" key="5">
    <source>
        <dbReference type="ARBA" id="ARBA00023136"/>
    </source>
</evidence>
<dbReference type="InterPro" id="IPR036259">
    <property type="entry name" value="MFS_trans_sf"/>
</dbReference>
<protein>
    <submittedName>
        <fullName evidence="8">MFS transporter</fullName>
    </submittedName>
</protein>
<keyword evidence="4 7" id="KW-1133">Transmembrane helix</keyword>
<feature type="compositionally biased region" description="Basic and acidic residues" evidence="6">
    <location>
        <begin position="544"/>
        <end position="559"/>
    </location>
</feature>
<dbReference type="Pfam" id="PF07690">
    <property type="entry name" value="MFS_1"/>
    <property type="match status" value="1"/>
</dbReference>
<comment type="caution">
    <text evidence="8">The sequence shown here is derived from an EMBL/GenBank/DDBJ whole genome shotgun (WGS) entry which is preliminary data.</text>
</comment>
<evidence type="ECO:0000256" key="1">
    <source>
        <dbReference type="ARBA" id="ARBA00004651"/>
    </source>
</evidence>
<evidence type="ECO:0000313" key="8">
    <source>
        <dbReference type="EMBL" id="TXG88969.1"/>
    </source>
</evidence>
<feature type="region of interest" description="Disordered" evidence="6">
    <location>
        <begin position="542"/>
        <end position="567"/>
    </location>
</feature>
<feature type="transmembrane region" description="Helical" evidence="7">
    <location>
        <begin position="264"/>
        <end position="286"/>
    </location>
</feature>
<sequence>MTAPRDSDTPGDRPEGESPRPSHGDTPDGNRHPGFDHYPPPTRRFSRREPLPPLHPPADDDAAGRSHQAGGRGDEGTDRDTSARRDPKAPPVPRKLTVTRVAAMRSRELTGKGIATFQRAAKADGADKSGLTALTYAVMANFATDAALAVALANTLFFSAATGEDKTKVALYLVITLAPFAVIAPLIGPALDRLQHGRRIALASSFAVRTVLLVVLVFEFDTWILYPAALGMLVMSKSFSVLKSAVTPRVLPPEIDLVRVNSRLTVFGLVGGTIVAGGTAAALAALLGSSGALWFAAVITILGIVLCMRIPSWVEVTEGEVPATLTYHGDDARTEVIEPEGGRAGSGRKRQPLGRAVIVGLWGNGTIRILTGFLTLYTAFVAKSNIDQSPLVQAASLALVGAAAGVGNFAGNATGARLSLGRPAVIVVRCAAAVLIVAVLVALTDNMLAVAVASLVAAGGSALAKVSLDASIQSDLPEESVASAFGRSETVLQLSWVLGGALGVLLPTDLWIGFTVVTVFLALGFAQTLVSYRGGSLLPGLGGKRPDRATRDRATDRPPARGTGAHH</sequence>
<feature type="compositionally biased region" description="Basic and acidic residues" evidence="6">
    <location>
        <begin position="1"/>
        <end position="35"/>
    </location>
</feature>
<dbReference type="SUPFAM" id="SSF103473">
    <property type="entry name" value="MFS general substrate transporter"/>
    <property type="match status" value="1"/>
</dbReference>
<feature type="region of interest" description="Disordered" evidence="6">
    <location>
        <begin position="1"/>
        <end position="95"/>
    </location>
</feature>
<dbReference type="Proteomes" id="UP000471120">
    <property type="component" value="Unassembled WGS sequence"/>
</dbReference>
<feature type="transmembrane region" description="Helical" evidence="7">
    <location>
        <begin position="169"/>
        <end position="188"/>
    </location>
</feature>
<comment type="subcellular location">
    <subcellularLocation>
        <location evidence="1">Cell membrane</location>
        <topology evidence="1">Multi-pass membrane protein</topology>
    </subcellularLocation>
</comment>
<proteinExistence type="predicted"/>
<dbReference type="GO" id="GO:0022857">
    <property type="term" value="F:transmembrane transporter activity"/>
    <property type="evidence" value="ECO:0007669"/>
    <property type="project" value="InterPro"/>
</dbReference>
<evidence type="ECO:0000313" key="9">
    <source>
        <dbReference type="Proteomes" id="UP000471120"/>
    </source>
</evidence>
<reference evidence="8 9" key="1">
    <citation type="submission" date="2018-07" db="EMBL/GenBank/DDBJ databases">
        <title>Genome sequence of Rhodococcus rhodnii ATCC 35071 from Rhodnius prolixus.</title>
        <authorList>
            <person name="Patel V."/>
            <person name="Vogel K.J."/>
        </authorList>
    </citation>
    <scope>NUCLEOTIDE SEQUENCE [LARGE SCALE GENOMIC DNA]</scope>
    <source>
        <strain evidence="8 9">ATCC 35071</strain>
    </source>
</reference>
<dbReference type="PANTHER" id="PTHR23513">
    <property type="entry name" value="INTEGRAL MEMBRANE EFFLUX PROTEIN-RELATED"/>
    <property type="match status" value="1"/>
</dbReference>
<evidence type="ECO:0000256" key="4">
    <source>
        <dbReference type="ARBA" id="ARBA00022989"/>
    </source>
</evidence>
<feature type="transmembrane region" description="Helical" evidence="7">
    <location>
        <begin position="356"/>
        <end position="379"/>
    </location>
</feature>
<dbReference type="RefSeq" id="WP_010836820.1">
    <property type="nucleotide sequence ID" value="NZ_QRCM01000001.1"/>
</dbReference>
<feature type="transmembrane region" description="Helical" evidence="7">
    <location>
        <begin position="512"/>
        <end position="532"/>
    </location>
</feature>
<evidence type="ECO:0000256" key="2">
    <source>
        <dbReference type="ARBA" id="ARBA00022475"/>
    </source>
</evidence>
<dbReference type="AlphaFoldDB" id="A0A6P2C8C1"/>
<evidence type="ECO:0000256" key="3">
    <source>
        <dbReference type="ARBA" id="ARBA00022692"/>
    </source>
</evidence>
<feature type="transmembrane region" description="Helical" evidence="7">
    <location>
        <begin position="423"/>
        <end position="443"/>
    </location>
</feature>
<accession>A0A6P2C8C1</accession>
<keyword evidence="2" id="KW-1003">Cell membrane</keyword>
<dbReference type="Gene3D" id="1.20.1250.20">
    <property type="entry name" value="MFS general substrate transporter like domains"/>
    <property type="match status" value="1"/>
</dbReference>
<keyword evidence="3 7" id="KW-0812">Transmembrane</keyword>
<feature type="compositionally biased region" description="Basic and acidic residues" evidence="6">
    <location>
        <begin position="72"/>
        <end position="88"/>
    </location>
</feature>
<feature type="transmembrane region" description="Helical" evidence="7">
    <location>
        <begin position="133"/>
        <end position="157"/>
    </location>
</feature>
<feature type="transmembrane region" description="Helical" evidence="7">
    <location>
        <begin position="292"/>
        <end position="310"/>
    </location>
</feature>
<organism evidence="8 9">
    <name type="scientific">Rhodococcus rhodnii</name>
    <dbReference type="NCBI Taxonomy" id="38312"/>
    <lineage>
        <taxon>Bacteria</taxon>
        <taxon>Bacillati</taxon>
        <taxon>Actinomycetota</taxon>
        <taxon>Actinomycetes</taxon>
        <taxon>Mycobacteriales</taxon>
        <taxon>Nocardiaceae</taxon>
        <taxon>Rhodococcus</taxon>
    </lineage>
</organism>
<dbReference type="GO" id="GO:0005886">
    <property type="term" value="C:plasma membrane"/>
    <property type="evidence" value="ECO:0007669"/>
    <property type="project" value="UniProtKB-SubCell"/>
</dbReference>
<evidence type="ECO:0000256" key="7">
    <source>
        <dbReference type="SAM" id="Phobius"/>
    </source>
</evidence>
<keyword evidence="5 7" id="KW-0472">Membrane</keyword>
<evidence type="ECO:0000256" key="6">
    <source>
        <dbReference type="SAM" id="MobiDB-lite"/>
    </source>
</evidence>
<feature type="transmembrane region" description="Helical" evidence="7">
    <location>
        <begin position="391"/>
        <end position="411"/>
    </location>
</feature>
<gene>
    <name evidence="8" type="ORF">DW322_00315</name>
</gene>
<dbReference type="InterPro" id="IPR011701">
    <property type="entry name" value="MFS"/>
</dbReference>
<dbReference type="EMBL" id="QRCM01000001">
    <property type="protein sequence ID" value="TXG88969.1"/>
    <property type="molecule type" value="Genomic_DNA"/>
</dbReference>
<name>A0A6P2C8C1_9NOCA</name>
<dbReference type="PANTHER" id="PTHR23513:SF18">
    <property type="entry name" value="INTEGRAL MEMBRANE PROTEIN"/>
    <property type="match status" value="1"/>
</dbReference>